<dbReference type="InterPro" id="IPR011146">
    <property type="entry name" value="HIT-like"/>
</dbReference>
<dbReference type="AlphaFoldDB" id="A0A0L0CJY9"/>
<evidence type="ECO:0000256" key="3">
    <source>
        <dbReference type="ARBA" id="ARBA00022989"/>
    </source>
</evidence>
<dbReference type="GO" id="GO:0016020">
    <property type="term" value="C:membrane"/>
    <property type="evidence" value="ECO:0007669"/>
    <property type="project" value="UniProtKB-SubCell"/>
</dbReference>
<evidence type="ECO:0000313" key="8">
    <source>
        <dbReference type="EMBL" id="KNC32566.1"/>
    </source>
</evidence>
<dbReference type="OrthoDB" id="542931at2759"/>
<feature type="transmembrane region" description="Helical" evidence="6">
    <location>
        <begin position="157"/>
        <end position="179"/>
    </location>
</feature>
<dbReference type="STRING" id="7375.A0A0L0CJY9"/>
<feature type="transmembrane region" description="Helical" evidence="6">
    <location>
        <begin position="186"/>
        <end position="207"/>
    </location>
</feature>
<dbReference type="PANTHER" id="PTHR12486">
    <property type="entry name" value="APRATAXIN-RELATED"/>
    <property type="match status" value="1"/>
</dbReference>
<dbReference type="GO" id="GO:0003697">
    <property type="term" value="F:single-stranded DNA binding"/>
    <property type="evidence" value="ECO:0007669"/>
    <property type="project" value="TreeGrafter"/>
</dbReference>
<gene>
    <name evidence="8" type="ORF">FF38_13096</name>
</gene>
<feature type="domain" description="HIT" evidence="7">
    <location>
        <begin position="7"/>
        <end position="112"/>
    </location>
</feature>
<dbReference type="PROSITE" id="PS51084">
    <property type="entry name" value="HIT_2"/>
    <property type="match status" value="1"/>
</dbReference>
<dbReference type="PANTHER" id="PTHR12486:SF4">
    <property type="entry name" value="APRATAXIN"/>
    <property type="match status" value="1"/>
</dbReference>
<evidence type="ECO:0000313" key="9">
    <source>
        <dbReference type="Proteomes" id="UP000037069"/>
    </source>
</evidence>
<comment type="caution">
    <text evidence="5">Lacks conserved residue(s) required for the propagation of feature annotation.</text>
</comment>
<evidence type="ECO:0000256" key="1">
    <source>
        <dbReference type="ARBA" id="ARBA00004141"/>
    </source>
</evidence>
<dbReference type="GO" id="GO:1990165">
    <property type="term" value="F:single-strand break-containing DNA binding"/>
    <property type="evidence" value="ECO:0007669"/>
    <property type="project" value="TreeGrafter"/>
</dbReference>
<dbReference type="Pfam" id="PF09801">
    <property type="entry name" value="SYS1"/>
    <property type="match status" value="1"/>
</dbReference>
<dbReference type="Pfam" id="PF11969">
    <property type="entry name" value="DcpS_C"/>
    <property type="match status" value="1"/>
</dbReference>
<keyword evidence="2 6" id="KW-0812">Transmembrane</keyword>
<feature type="transmembrane region" description="Helical" evidence="6">
    <location>
        <begin position="213"/>
        <end position="235"/>
    </location>
</feature>
<dbReference type="Gene3D" id="3.30.428.10">
    <property type="entry name" value="HIT-like"/>
    <property type="match status" value="1"/>
</dbReference>
<dbReference type="Proteomes" id="UP000037069">
    <property type="component" value="Unassembled WGS sequence"/>
</dbReference>
<reference evidence="8 9" key="1">
    <citation type="journal article" date="2015" name="Nat. Commun.">
        <title>Lucilia cuprina genome unlocks parasitic fly biology to underpin future interventions.</title>
        <authorList>
            <person name="Anstead C.A."/>
            <person name="Korhonen P.K."/>
            <person name="Young N.D."/>
            <person name="Hall R.S."/>
            <person name="Jex A.R."/>
            <person name="Murali S.C."/>
            <person name="Hughes D.S."/>
            <person name="Lee S.F."/>
            <person name="Perry T."/>
            <person name="Stroehlein A.J."/>
            <person name="Ansell B.R."/>
            <person name="Breugelmans B."/>
            <person name="Hofmann A."/>
            <person name="Qu J."/>
            <person name="Dugan S."/>
            <person name="Lee S.L."/>
            <person name="Chao H."/>
            <person name="Dinh H."/>
            <person name="Han Y."/>
            <person name="Doddapaneni H.V."/>
            <person name="Worley K.C."/>
            <person name="Muzny D.M."/>
            <person name="Ioannidis P."/>
            <person name="Waterhouse R.M."/>
            <person name="Zdobnov E.M."/>
            <person name="James P.J."/>
            <person name="Bagnall N.H."/>
            <person name="Kotze A.C."/>
            <person name="Gibbs R.A."/>
            <person name="Richards S."/>
            <person name="Batterham P."/>
            <person name="Gasser R.B."/>
        </authorList>
    </citation>
    <scope>NUCLEOTIDE SEQUENCE [LARGE SCALE GENOMIC DNA]</scope>
    <source>
        <strain evidence="8 9">LS</strain>
        <tissue evidence="8">Full body</tissue>
    </source>
</reference>
<dbReference type="GO" id="GO:0005634">
    <property type="term" value="C:nucleus"/>
    <property type="evidence" value="ECO:0007669"/>
    <property type="project" value="TreeGrafter"/>
</dbReference>
<dbReference type="SUPFAM" id="SSF54197">
    <property type="entry name" value="HIT-like"/>
    <property type="match status" value="1"/>
</dbReference>
<sequence>MANNSWATGLIKTLKDPSTHIISSNMAVVISDKYPKAQHHYLVLPHEDVPSIFNLTKNHLALLEELYLLALNVIEVKQQKLENFKIGFHNQPSMQRLHLHVISKDFVSDCLKSKKHWNSFNTALFLNYEVGLANLVAGDNYRLDNIFEYHEIHVSDLGGRLLICAFVTNSFLASLALWCIVRRAKLCLDFSCTFHIFHLLICWWYNNAFPSNISWWLLNCITATIMCIGGEFLCLKSELKEIPVGYSALNQKSDV</sequence>
<dbReference type="GO" id="GO:0000012">
    <property type="term" value="P:single strand break repair"/>
    <property type="evidence" value="ECO:0007669"/>
    <property type="project" value="TreeGrafter"/>
</dbReference>
<accession>A0A0L0CJY9</accession>
<evidence type="ECO:0000256" key="6">
    <source>
        <dbReference type="SAM" id="Phobius"/>
    </source>
</evidence>
<protein>
    <submittedName>
        <fullName evidence="8">Aprataxin-like protein</fullName>
    </submittedName>
</protein>
<evidence type="ECO:0000256" key="2">
    <source>
        <dbReference type="ARBA" id="ARBA00022692"/>
    </source>
</evidence>
<keyword evidence="3 6" id="KW-1133">Transmembrane helix</keyword>
<evidence type="ECO:0000256" key="5">
    <source>
        <dbReference type="PROSITE-ProRule" id="PRU00464"/>
    </source>
</evidence>
<organism evidence="8 9">
    <name type="scientific">Lucilia cuprina</name>
    <name type="common">Green bottle fly</name>
    <name type="synonym">Australian sheep blowfly</name>
    <dbReference type="NCBI Taxonomy" id="7375"/>
    <lineage>
        <taxon>Eukaryota</taxon>
        <taxon>Metazoa</taxon>
        <taxon>Ecdysozoa</taxon>
        <taxon>Arthropoda</taxon>
        <taxon>Hexapoda</taxon>
        <taxon>Insecta</taxon>
        <taxon>Pterygota</taxon>
        <taxon>Neoptera</taxon>
        <taxon>Endopterygota</taxon>
        <taxon>Diptera</taxon>
        <taxon>Brachycera</taxon>
        <taxon>Muscomorpha</taxon>
        <taxon>Oestroidea</taxon>
        <taxon>Calliphoridae</taxon>
        <taxon>Luciliinae</taxon>
        <taxon>Lucilia</taxon>
    </lineage>
</organism>
<keyword evidence="4 6" id="KW-0472">Membrane</keyword>
<dbReference type="GO" id="GO:0030983">
    <property type="term" value="F:mismatched DNA binding"/>
    <property type="evidence" value="ECO:0007669"/>
    <property type="project" value="TreeGrafter"/>
</dbReference>
<dbReference type="GO" id="GO:0003725">
    <property type="term" value="F:double-stranded RNA binding"/>
    <property type="evidence" value="ECO:0007669"/>
    <property type="project" value="TreeGrafter"/>
</dbReference>
<dbReference type="EMBL" id="JRES01000301">
    <property type="protein sequence ID" value="KNC32566.1"/>
    <property type="molecule type" value="Genomic_DNA"/>
</dbReference>
<comment type="caution">
    <text evidence="8">The sequence shown here is derived from an EMBL/GenBank/DDBJ whole genome shotgun (WGS) entry which is preliminary data.</text>
</comment>
<dbReference type="InterPro" id="IPR036265">
    <property type="entry name" value="HIT-like_sf"/>
</dbReference>
<proteinExistence type="predicted"/>
<evidence type="ECO:0000259" key="7">
    <source>
        <dbReference type="PROSITE" id="PS51084"/>
    </source>
</evidence>
<dbReference type="GO" id="GO:0033699">
    <property type="term" value="F:DNA 5'-adenosine monophosphate hydrolase activity"/>
    <property type="evidence" value="ECO:0007669"/>
    <property type="project" value="TreeGrafter"/>
</dbReference>
<keyword evidence="9" id="KW-1185">Reference proteome</keyword>
<evidence type="ECO:0000256" key="4">
    <source>
        <dbReference type="ARBA" id="ARBA00023136"/>
    </source>
</evidence>
<comment type="subcellular location">
    <subcellularLocation>
        <location evidence="1">Membrane</location>
        <topology evidence="1">Multi-pass membrane protein</topology>
    </subcellularLocation>
</comment>
<dbReference type="InterPro" id="IPR019185">
    <property type="entry name" value="Integral_membrane_SYS1-rel"/>
</dbReference>
<name>A0A0L0CJY9_LUCCU</name>